<dbReference type="InterPro" id="IPR051907">
    <property type="entry name" value="DoxX-like_oxidoreductase"/>
</dbReference>
<gene>
    <name evidence="8" type="ORF">H4317_10215</name>
</gene>
<dbReference type="Proteomes" id="UP000515489">
    <property type="component" value="Chromosome"/>
</dbReference>
<feature type="transmembrane region" description="Helical" evidence="7">
    <location>
        <begin position="106"/>
        <end position="125"/>
    </location>
</feature>
<organism evidence="8 9">
    <name type="scientific">Hymenobacter sediminicola</name>
    <dbReference type="NCBI Taxonomy" id="2761579"/>
    <lineage>
        <taxon>Bacteria</taxon>
        <taxon>Pseudomonadati</taxon>
        <taxon>Bacteroidota</taxon>
        <taxon>Cytophagia</taxon>
        <taxon>Cytophagales</taxon>
        <taxon>Hymenobacteraceae</taxon>
        <taxon>Hymenobacter</taxon>
    </lineage>
</organism>
<dbReference type="InterPro" id="IPR032808">
    <property type="entry name" value="DoxX"/>
</dbReference>
<accession>A0A7G7W2I3</accession>
<dbReference type="RefSeq" id="WP_185886381.1">
    <property type="nucleotide sequence ID" value="NZ_CP060202.1"/>
</dbReference>
<name>A0A7G7W2I3_9BACT</name>
<comment type="subcellular location">
    <subcellularLocation>
        <location evidence="1">Cell membrane</location>
        <topology evidence="1">Multi-pass membrane protein</topology>
    </subcellularLocation>
</comment>
<evidence type="ECO:0000256" key="2">
    <source>
        <dbReference type="ARBA" id="ARBA00006679"/>
    </source>
</evidence>
<feature type="transmembrane region" description="Helical" evidence="7">
    <location>
        <begin position="12"/>
        <end position="32"/>
    </location>
</feature>
<keyword evidence="5 7" id="KW-1133">Transmembrane helix</keyword>
<dbReference type="PANTHER" id="PTHR33452">
    <property type="entry name" value="OXIDOREDUCTASE CATD-RELATED"/>
    <property type="match status" value="1"/>
</dbReference>
<dbReference type="AlphaFoldDB" id="A0A7G7W2I3"/>
<evidence type="ECO:0000256" key="3">
    <source>
        <dbReference type="ARBA" id="ARBA00022475"/>
    </source>
</evidence>
<dbReference type="PANTHER" id="PTHR33452:SF1">
    <property type="entry name" value="INNER MEMBRANE PROTEIN YPHA-RELATED"/>
    <property type="match status" value="1"/>
</dbReference>
<evidence type="ECO:0000313" key="8">
    <source>
        <dbReference type="EMBL" id="QNH60576.1"/>
    </source>
</evidence>
<feature type="transmembrane region" description="Helical" evidence="7">
    <location>
        <begin position="44"/>
        <end position="67"/>
    </location>
</feature>
<comment type="similarity">
    <text evidence="2">Belongs to the DoxX family.</text>
</comment>
<keyword evidence="4 7" id="KW-0812">Transmembrane</keyword>
<dbReference type="GO" id="GO:0005886">
    <property type="term" value="C:plasma membrane"/>
    <property type="evidence" value="ECO:0007669"/>
    <property type="project" value="UniProtKB-SubCell"/>
</dbReference>
<evidence type="ECO:0000256" key="4">
    <source>
        <dbReference type="ARBA" id="ARBA00022692"/>
    </source>
</evidence>
<reference evidence="8 9" key="1">
    <citation type="submission" date="2020-08" db="EMBL/GenBank/DDBJ databases">
        <title>Hymenobacter sp. S2-20-2 genome sequencing.</title>
        <authorList>
            <person name="Jin L."/>
        </authorList>
    </citation>
    <scope>NUCLEOTIDE SEQUENCE [LARGE SCALE GENOMIC DNA]</scope>
    <source>
        <strain evidence="8 9">S2-20-2</strain>
    </source>
</reference>
<proteinExistence type="inferred from homology"/>
<evidence type="ECO:0000256" key="7">
    <source>
        <dbReference type="SAM" id="Phobius"/>
    </source>
</evidence>
<keyword evidence="3" id="KW-1003">Cell membrane</keyword>
<dbReference type="EMBL" id="CP060202">
    <property type="protein sequence ID" value="QNH60576.1"/>
    <property type="molecule type" value="Genomic_DNA"/>
</dbReference>
<keyword evidence="6 7" id="KW-0472">Membrane</keyword>
<evidence type="ECO:0000256" key="6">
    <source>
        <dbReference type="ARBA" id="ARBA00023136"/>
    </source>
</evidence>
<keyword evidence="9" id="KW-1185">Reference proteome</keyword>
<protein>
    <submittedName>
        <fullName evidence="8">DoxX family protein</fullName>
    </submittedName>
</protein>
<dbReference type="Pfam" id="PF07681">
    <property type="entry name" value="DoxX"/>
    <property type="match status" value="1"/>
</dbReference>
<feature type="transmembrane region" description="Helical" evidence="7">
    <location>
        <begin position="79"/>
        <end position="100"/>
    </location>
</feature>
<sequence length="146" mass="15979">MVLFENRYRTHDFGLLLLRVGIGVMFTIHGYPKLIGGPEMWAQVGGVMKLVGLDFAPVFWGFLAAVAEAVGGQLLALGLFFRLACALLLGTMIMATIMHVSAGDAFGAYSHALESAFLFLGLLFTGPGRYSLDQMLFPSRTLRRLY</sequence>
<evidence type="ECO:0000256" key="1">
    <source>
        <dbReference type="ARBA" id="ARBA00004651"/>
    </source>
</evidence>
<dbReference type="KEGG" id="hsk:H4317_10215"/>
<evidence type="ECO:0000256" key="5">
    <source>
        <dbReference type="ARBA" id="ARBA00022989"/>
    </source>
</evidence>
<evidence type="ECO:0000313" key="9">
    <source>
        <dbReference type="Proteomes" id="UP000515489"/>
    </source>
</evidence>